<sequence length="59" mass="6682">MRSVLPVIFTLKMPNACTCPAYFRILTNKNSGHLVLNTNRISLSLYLKGICIVFSIFTF</sequence>
<dbReference type="Proteomes" id="UP000095283">
    <property type="component" value="Unplaced"/>
</dbReference>
<evidence type="ECO:0000313" key="2">
    <source>
        <dbReference type="WBParaSite" id="Hba_03828"/>
    </source>
</evidence>
<dbReference type="AlphaFoldDB" id="A0A1I7WFS2"/>
<organism evidence="1 2">
    <name type="scientific">Heterorhabditis bacteriophora</name>
    <name type="common">Entomopathogenic nematode worm</name>
    <dbReference type="NCBI Taxonomy" id="37862"/>
    <lineage>
        <taxon>Eukaryota</taxon>
        <taxon>Metazoa</taxon>
        <taxon>Ecdysozoa</taxon>
        <taxon>Nematoda</taxon>
        <taxon>Chromadorea</taxon>
        <taxon>Rhabditida</taxon>
        <taxon>Rhabditina</taxon>
        <taxon>Rhabditomorpha</taxon>
        <taxon>Strongyloidea</taxon>
        <taxon>Heterorhabditidae</taxon>
        <taxon>Heterorhabditis</taxon>
    </lineage>
</organism>
<keyword evidence="1" id="KW-1185">Reference proteome</keyword>
<protein>
    <submittedName>
        <fullName evidence="2">Uncharacterized protein</fullName>
    </submittedName>
</protein>
<reference evidence="2" key="1">
    <citation type="submission" date="2016-11" db="UniProtKB">
        <authorList>
            <consortium name="WormBaseParasite"/>
        </authorList>
    </citation>
    <scope>IDENTIFICATION</scope>
</reference>
<evidence type="ECO:0000313" key="1">
    <source>
        <dbReference type="Proteomes" id="UP000095283"/>
    </source>
</evidence>
<dbReference type="WBParaSite" id="Hba_03828">
    <property type="protein sequence ID" value="Hba_03828"/>
    <property type="gene ID" value="Hba_03828"/>
</dbReference>
<accession>A0A1I7WFS2</accession>
<name>A0A1I7WFS2_HETBA</name>
<proteinExistence type="predicted"/>